<dbReference type="InterPro" id="IPR017956">
    <property type="entry name" value="AT_hook_DNA-bd_motif"/>
</dbReference>
<keyword evidence="3" id="KW-1185">Reference proteome</keyword>
<proteinExistence type="predicted"/>
<evidence type="ECO:0000313" key="3">
    <source>
        <dbReference type="Proteomes" id="UP000095009"/>
    </source>
</evidence>
<feature type="region of interest" description="Disordered" evidence="1">
    <location>
        <begin position="134"/>
        <end position="196"/>
    </location>
</feature>
<gene>
    <name evidence="2" type="ORF">NADFUDRAFT_50961</name>
</gene>
<dbReference type="Proteomes" id="UP000095009">
    <property type="component" value="Unassembled WGS sequence"/>
</dbReference>
<feature type="compositionally biased region" description="Basic residues" evidence="1">
    <location>
        <begin position="178"/>
        <end position="187"/>
    </location>
</feature>
<dbReference type="OrthoDB" id="2420947at2759"/>
<evidence type="ECO:0000313" key="2">
    <source>
        <dbReference type="EMBL" id="ODQ65677.1"/>
    </source>
</evidence>
<dbReference type="EMBL" id="KV454409">
    <property type="protein sequence ID" value="ODQ65677.1"/>
    <property type="molecule type" value="Genomic_DNA"/>
</dbReference>
<feature type="compositionally biased region" description="Low complexity" evidence="1">
    <location>
        <begin position="153"/>
        <end position="171"/>
    </location>
</feature>
<dbReference type="Pfam" id="PF13094">
    <property type="entry name" value="CENP-Q"/>
    <property type="match status" value="1"/>
</dbReference>
<dbReference type="STRING" id="857566.A0A1E3PLG3"/>
<dbReference type="InterPro" id="IPR025212">
    <property type="entry name" value="CAD_CENP-Q"/>
</dbReference>
<feature type="region of interest" description="Disordered" evidence="1">
    <location>
        <begin position="39"/>
        <end position="84"/>
    </location>
</feature>
<organism evidence="2 3">
    <name type="scientific">Nadsonia fulvescens var. elongata DSM 6958</name>
    <dbReference type="NCBI Taxonomy" id="857566"/>
    <lineage>
        <taxon>Eukaryota</taxon>
        <taxon>Fungi</taxon>
        <taxon>Dikarya</taxon>
        <taxon>Ascomycota</taxon>
        <taxon>Saccharomycotina</taxon>
        <taxon>Dipodascomycetes</taxon>
        <taxon>Dipodascales</taxon>
        <taxon>Dipodascales incertae sedis</taxon>
        <taxon>Nadsonia</taxon>
    </lineage>
</organism>
<evidence type="ECO:0000256" key="1">
    <source>
        <dbReference type="SAM" id="MobiDB-lite"/>
    </source>
</evidence>
<dbReference type="GO" id="GO:0003677">
    <property type="term" value="F:DNA binding"/>
    <property type="evidence" value="ECO:0007669"/>
    <property type="project" value="InterPro"/>
</dbReference>
<protein>
    <submittedName>
        <fullName evidence="2">Uncharacterized protein</fullName>
    </submittedName>
</protein>
<name>A0A1E3PLG3_9ASCO</name>
<accession>A0A1E3PLG3</accession>
<feature type="region of interest" description="Disordered" evidence="1">
    <location>
        <begin position="1"/>
        <end position="27"/>
    </location>
</feature>
<sequence>MKNSITRPQAVLPSNPHSQSHLQMPSNIINTSYAIVEKRKRGRPRKVQPPEPNFEYKASTPELQNQHNRMHNNKAGKKPENVLEKNDQARKNEFLSKKERFDSGCAVSENVDPVTTPVTRPLRYRGAYQSLKSAKQLEPNATNHKQDEGSAISNSKNVSGDNNNNVDSNCNIVEGPPIKKRRGRPPKISRDITGSGVLQNVEKRVSEEQMKKNWTMMSESAQSEVVKLLAEASFQIVGKFNKKEKYQRDVQRLLSSVNDKIKKRLPRILVPKTTKVRYFKYESMASQDRFLEASLSATLDQVAVLKKTIEEEKIDLAKQQKYLRELKNNARLRSSDMISNTKNVERKLLKRAELSQSNELSQESFHDDPESINYIGNYKRQEEGLPNHPTPGRGTPSIATTSISQHNDQRLNGILGKLSGELDMVKESTRGCEHLIKKINDIDHIYTVIADDESQIGE</sequence>
<dbReference type="SMART" id="SM00384">
    <property type="entry name" value="AT_hook"/>
    <property type="match status" value="2"/>
</dbReference>
<reference evidence="2 3" key="1">
    <citation type="journal article" date="2016" name="Proc. Natl. Acad. Sci. U.S.A.">
        <title>Comparative genomics of biotechnologically important yeasts.</title>
        <authorList>
            <person name="Riley R."/>
            <person name="Haridas S."/>
            <person name="Wolfe K.H."/>
            <person name="Lopes M.R."/>
            <person name="Hittinger C.T."/>
            <person name="Goeker M."/>
            <person name="Salamov A.A."/>
            <person name="Wisecaver J.H."/>
            <person name="Long T.M."/>
            <person name="Calvey C.H."/>
            <person name="Aerts A.L."/>
            <person name="Barry K.W."/>
            <person name="Choi C."/>
            <person name="Clum A."/>
            <person name="Coughlan A.Y."/>
            <person name="Deshpande S."/>
            <person name="Douglass A.P."/>
            <person name="Hanson S.J."/>
            <person name="Klenk H.-P."/>
            <person name="LaButti K.M."/>
            <person name="Lapidus A."/>
            <person name="Lindquist E.A."/>
            <person name="Lipzen A.M."/>
            <person name="Meier-Kolthoff J.P."/>
            <person name="Ohm R.A."/>
            <person name="Otillar R.P."/>
            <person name="Pangilinan J.L."/>
            <person name="Peng Y."/>
            <person name="Rokas A."/>
            <person name="Rosa C.A."/>
            <person name="Scheuner C."/>
            <person name="Sibirny A.A."/>
            <person name="Slot J.C."/>
            <person name="Stielow J.B."/>
            <person name="Sun H."/>
            <person name="Kurtzman C.P."/>
            <person name="Blackwell M."/>
            <person name="Grigoriev I.V."/>
            <person name="Jeffries T.W."/>
        </authorList>
    </citation>
    <scope>NUCLEOTIDE SEQUENCE [LARGE SCALE GENOMIC DNA]</scope>
    <source>
        <strain evidence="2 3">DSM 6958</strain>
    </source>
</reference>
<dbReference type="AlphaFoldDB" id="A0A1E3PLG3"/>
<feature type="compositionally biased region" description="Polar residues" evidence="1">
    <location>
        <begin position="15"/>
        <end position="27"/>
    </location>
</feature>